<keyword evidence="1" id="KW-0812">Transmembrane</keyword>
<proteinExistence type="predicted"/>
<dbReference type="OrthoDB" id="10001453at2"/>
<evidence type="ECO:0000313" key="2">
    <source>
        <dbReference type="EMBL" id="AJP71078.1"/>
    </source>
</evidence>
<feature type="transmembrane region" description="Helical" evidence="1">
    <location>
        <begin position="98"/>
        <end position="122"/>
    </location>
</feature>
<protein>
    <submittedName>
        <fullName evidence="2">Uncharacterized protein</fullName>
    </submittedName>
</protein>
<keyword evidence="3" id="KW-1185">Reference proteome</keyword>
<evidence type="ECO:0000313" key="3">
    <source>
        <dbReference type="Proteomes" id="UP000032300"/>
    </source>
</evidence>
<evidence type="ECO:0000256" key="1">
    <source>
        <dbReference type="SAM" id="Phobius"/>
    </source>
</evidence>
<organism evidence="2 3">
    <name type="scientific">Sphingomonas hengshuiensis</name>
    <dbReference type="NCBI Taxonomy" id="1609977"/>
    <lineage>
        <taxon>Bacteria</taxon>
        <taxon>Pseudomonadati</taxon>
        <taxon>Pseudomonadota</taxon>
        <taxon>Alphaproteobacteria</taxon>
        <taxon>Sphingomonadales</taxon>
        <taxon>Sphingomonadaceae</taxon>
        <taxon>Sphingomonas</taxon>
    </lineage>
</organism>
<feature type="transmembrane region" description="Helical" evidence="1">
    <location>
        <begin position="67"/>
        <end position="86"/>
    </location>
</feature>
<reference evidence="2 3" key="1">
    <citation type="journal article" date="2015" name="Int. J. Syst. Evol. Microbiol.">
        <title>Sphingomonas hengshuiensis sp. nov., isolated from lake wetland.</title>
        <authorList>
            <person name="Wei S."/>
            <person name="Wang T."/>
            <person name="Liu H."/>
            <person name="Zhang C."/>
            <person name="Guo J."/>
            <person name="Wang Q."/>
            <person name="Liang K."/>
            <person name="Zhang Z."/>
        </authorList>
    </citation>
    <scope>NUCLEOTIDE SEQUENCE [LARGE SCALE GENOMIC DNA]</scope>
    <source>
        <strain evidence="2 3">WHSC-8</strain>
    </source>
</reference>
<gene>
    <name evidence="2" type="ORF">TS85_03445</name>
</gene>
<feature type="transmembrane region" description="Helical" evidence="1">
    <location>
        <begin position="23"/>
        <end position="47"/>
    </location>
</feature>
<dbReference type="RefSeq" id="WP_044330427.1">
    <property type="nucleotide sequence ID" value="NZ_CP010836.1"/>
</dbReference>
<name>A0A7U4J6D0_9SPHN</name>
<accession>A0A7U4J6D0</accession>
<reference evidence="2 3" key="2">
    <citation type="submission" date="2015-02" db="EMBL/GenBank/DDBJ databases">
        <title>The complete genome of Sphingomonas hengshuiensis sp. WHSC-8 isolated from soil of Hengshui Lake.</title>
        <authorList>
            <person name="Wei S."/>
            <person name="Guo J."/>
            <person name="Su C."/>
            <person name="Wu R."/>
            <person name="Zhang Z."/>
            <person name="Liang K."/>
            <person name="Li H."/>
            <person name="Wang T."/>
            <person name="Liu H."/>
            <person name="Zhang C."/>
            <person name="Li Z."/>
            <person name="Wang Q."/>
            <person name="Meng J."/>
        </authorList>
    </citation>
    <scope>NUCLEOTIDE SEQUENCE [LARGE SCALE GENOMIC DNA]</scope>
    <source>
        <strain evidence="2 3">WHSC-8</strain>
    </source>
</reference>
<dbReference type="Proteomes" id="UP000032300">
    <property type="component" value="Chromosome"/>
</dbReference>
<keyword evidence="1" id="KW-0472">Membrane</keyword>
<feature type="transmembrane region" description="Helical" evidence="1">
    <location>
        <begin position="128"/>
        <end position="150"/>
    </location>
</feature>
<dbReference type="AlphaFoldDB" id="A0A7U4J6D0"/>
<keyword evidence="1" id="KW-1133">Transmembrane helix</keyword>
<sequence length="154" mass="16963">MYEFTHGGMWFDWAKLDGTSKRLARWSLISSGVAALPVGVVAGEAGYRFGYALASGAPATLQATVPPWAAIWVVVFMLVSGVLWWRMSRRQDEMFNRIQNWALGAGSGGSAVLLACWAFLAMTGLVPWASPMATILIFWCAIVLAWTIAYRRWA</sequence>
<dbReference type="EMBL" id="CP010836">
    <property type="protein sequence ID" value="AJP71078.1"/>
    <property type="molecule type" value="Genomic_DNA"/>
</dbReference>
<dbReference type="KEGG" id="sphi:TS85_03445"/>